<keyword evidence="1" id="KW-0812">Transmembrane</keyword>
<dbReference type="RefSeq" id="WP_192534313.1">
    <property type="nucleotide sequence ID" value="NZ_JACZHT010000004.1"/>
</dbReference>
<evidence type="ECO:0000259" key="2">
    <source>
        <dbReference type="Pfam" id="PF02470"/>
    </source>
</evidence>
<keyword evidence="1" id="KW-1133">Transmembrane helix</keyword>
<dbReference type="EMBL" id="JACZHT010000004">
    <property type="protein sequence ID" value="MBE1237301.1"/>
    <property type="molecule type" value="Genomic_DNA"/>
</dbReference>
<keyword evidence="1" id="KW-0472">Membrane</keyword>
<keyword evidence="4" id="KW-1185">Reference proteome</keyword>
<comment type="caution">
    <text evidence="3">The sequence shown here is derived from an EMBL/GenBank/DDBJ whole genome shotgun (WGS) entry which is preliminary data.</text>
</comment>
<name>A0A8J6YPK8_9PROT</name>
<feature type="domain" description="Mce/MlaD" evidence="2">
    <location>
        <begin position="42"/>
        <end position="116"/>
    </location>
</feature>
<gene>
    <name evidence="3" type="ORF">IHV25_06535</name>
</gene>
<organism evidence="3 4">
    <name type="scientific">Phaeovibrio sulfidiphilus</name>
    <dbReference type="NCBI Taxonomy" id="1220600"/>
    <lineage>
        <taxon>Bacteria</taxon>
        <taxon>Pseudomonadati</taxon>
        <taxon>Pseudomonadota</taxon>
        <taxon>Alphaproteobacteria</taxon>
        <taxon>Rhodospirillales</taxon>
        <taxon>Rhodospirillaceae</taxon>
        <taxon>Phaeovibrio</taxon>
    </lineage>
</organism>
<sequence>MEVRANYIVVGAFFLAALAGILFTLLWLMSDTTGTVMDEYDISFKESVTGLSVGNAVLFSGIRVGTVSRIKISEEEPGAVVVRVSVSADTPVRADSVASLTLQGITGVSVVSITGGTRGSPLIDLKPGEVGTIRSKTSPLAALMKDAPGVAARIDRVLLNLEELTNRENREAVSRILANAATVSDAVASRSEALQNTLGNVETAVDRFNSVMDQASSTLGRYNDVGKNLELLSATLNQEIGALSREAFPQVRQLVSELRGLTHTLNRIGQQLESDPRHFLLGDPVKEYTP</sequence>
<feature type="transmembrane region" description="Helical" evidence="1">
    <location>
        <begin position="7"/>
        <end position="29"/>
    </location>
</feature>
<dbReference type="InterPro" id="IPR003399">
    <property type="entry name" value="Mce/MlaD"/>
</dbReference>
<protein>
    <submittedName>
        <fullName evidence="3">MCE family protein</fullName>
    </submittedName>
</protein>
<proteinExistence type="predicted"/>
<reference evidence="3" key="1">
    <citation type="submission" date="2020-10" db="EMBL/GenBank/DDBJ databases">
        <title>Genome sequence of the unusual species of purple photosynthetic bacteria, Phaeovibrio sulfidiphilus DSM 23193, type strain.</title>
        <authorList>
            <person name="Kyndt J.A."/>
            <person name="Meyer T.E."/>
        </authorList>
    </citation>
    <scope>NUCLEOTIDE SEQUENCE</scope>
    <source>
        <strain evidence="3">DSM 23193</strain>
    </source>
</reference>
<dbReference type="PANTHER" id="PTHR36698">
    <property type="entry name" value="BLL5892 PROTEIN"/>
    <property type="match status" value="1"/>
</dbReference>
<dbReference type="Pfam" id="PF02470">
    <property type="entry name" value="MlaD"/>
    <property type="match status" value="1"/>
</dbReference>
<evidence type="ECO:0000313" key="4">
    <source>
        <dbReference type="Proteomes" id="UP000631034"/>
    </source>
</evidence>
<dbReference type="AlphaFoldDB" id="A0A8J6YPK8"/>
<evidence type="ECO:0000313" key="3">
    <source>
        <dbReference type="EMBL" id="MBE1237301.1"/>
    </source>
</evidence>
<dbReference type="Proteomes" id="UP000631034">
    <property type="component" value="Unassembled WGS sequence"/>
</dbReference>
<evidence type="ECO:0000256" key="1">
    <source>
        <dbReference type="SAM" id="Phobius"/>
    </source>
</evidence>
<dbReference type="PANTHER" id="PTHR36698:SF2">
    <property type="entry name" value="MCE_MLAD DOMAIN-CONTAINING PROTEIN"/>
    <property type="match status" value="1"/>
</dbReference>
<accession>A0A8J6YPK8</accession>